<keyword evidence="4" id="KW-1003">Cell membrane</keyword>
<feature type="transmembrane region" description="Helical" evidence="8">
    <location>
        <begin position="113"/>
        <end position="131"/>
    </location>
</feature>
<dbReference type="Gene3D" id="3.30.1120.170">
    <property type="match status" value="1"/>
</dbReference>
<evidence type="ECO:0000256" key="6">
    <source>
        <dbReference type="ARBA" id="ARBA00022989"/>
    </source>
</evidence>
<evidence type="ECO:0000313" key="10">
    <source>
        <dbReference type="EMBL" id="GAA0725404.1"/>
    </source>
</evidence>
<protein>
    <submittedName>
        <fullName evidence="10">LTA synthase family protein</fullName>
    </submittedName>
</protein>
<feature type="transmembrane region" description="Helical" evidence="8">
    <location>
        <begin position="60"/>
        <end position="79"/>
    </location>
</feature>
<feature type="transmembrane region" description="Helical" evidence="8">
    <location>
        <begin position="34"/>
        <end position="53"/>
    </location>
</feature>
<dbReference type="SUPFAM" id="SSF53649">
    <property type="entry name" value="Alkaline phosphatase-like"/>
    <property type="match status" value="1"/>
</dbReference>
<feature type="transmembrane region" description="Helical" evidence="8">
    <location>
        <begin position="143"/>
        <end position="162"/>
    </location>
</feature>
<evidence type="ECO:0000256" key="5">
    <source>
        <dbReference type="ARBA" id="ARBA00022692"/>
    </source>
</evidence>
<evidence type="ECO:0000256" key="7">
    <source>
        <dbReference type="ARBA" id="ARBA00023136"/>
    </source>
</evidence>
<accession>A0ABN1J1A5</accession>
<dbReference type="InterPro" id="IPR000917">
    <property type="entry name" value="Sulfatase_N"/>
</dbReference>
<gene>
    <name evidence="10" type="ORF">GCM10008905_20690</name>
</gene>
<dbReference type="PIRSF" id="PIRSF005091">
    <property type="entry name" value="Mmb_sulf_HI1246"/>
    <property type="match status" value="1"/>
</dbReference>
<dbReference type="Proteomes" id="UP001500339">
    <property type="component" value="Unassembled WGS sequence"/>
</dbReference>
<keyword evidence="11" id="KW-1185">Reference proteome</keyword>
<evidence type="ECO:0000313" key="11">
    <source>
        <dbReference type="Proteomes" id="UP001500339"/>
    </source>
</evidence>
<evidence type="ECO:0000256" key="3">
    <source>
        <dbReference type="ARBA" id="ARBA00009983"/>
    </source>
</evidence>
<keyword evidence="5 8" id="KW-0812">Transmembrane</keyword>
<keyword evidence="6 8" id="KW-1133">Transmembrane helix</keyword>
<dbReference type="RefSeq" id="WP_343769377.1">
    <property type="nucleotide sequence ID" value="NZ_BAAACF010000001.1"/>
</dbReference>
<comment type="subcellular location">
    <subcellularLocation>
        <location evidence="1">Cell membrane</location>
        <topology evidence="1">Multi-pass membrane protein</topology>
    </subcellularLocation>
</comment>
<evidence type="ECO:0000256" key="4">
    <source>
        <dbReference type="ARBA" id="ARBA00022475"/>
    </source>
</evidence>
<dbReference type="EMBL" id="BAAACF010000001">
    <property type="protein sequence ID" value="GAA0725404.1"/>
    <property type="molecule type" value="Genomic_DNA"/>
</dbReference>
<sequence>MVLIDLITFIFSVTIKLLLFGREIEKGYFTYKAIFIPILSSVLLLASIGFLFNKRRRVKLYTLFNLIISLFIVVDINYFRYFKDVMSLPVLLNGFQLGAVKSSVGSLVKGTDFLYFLDIVIFVIASNLKNFEYKNTIKFKYRAWVSSVLILMGITLNGISIYKLSVEQPRLLSTMFNKVYIAKTLGGLNYHLLDSYNSMTSYISKNVPISQETKDEVKSFLITNSESSSEKLKGIGEGKNLITIQVEALQSFVINKSINGKEITPNLNKLIKKSAYFNNYFYQTASGGTSDAEFLSTNSLYPTPAGSVTYLYTGNTFNALPEALVNKGYATAAFHGFRESFWNRNLMYPKYGFQQFHGEKDYNIDEIIGLGLSDKSFFNQSLQKLDNLSKPYYSSFVTLSSHFPYDGAEKYGDFPVGDFEGTLLGNYFKAIHYTDKEIGKFINELEKRGQLEDSVLVIYGDHYGIPKENKNEVAKFLGVDDFDELGWAELGKVPLLIHFPQDNHKGVYEIYGGQIDLYPTLANIFNLPIQNMMGRDLFNSKEGNVIFRNGSFANGKYFYLSSENSFYEISTGKKILENDELLNLKANAVNQLEYSDLILKYDLLK</sequence>
<evidence type="ECO:0000256" key="8">
    <source>
        <dbReference type="SAM" id="Phobius"/>
    </source>
</evidence>
<name>A0ABN1J1A5_9CLOT</name>
<proteinExistence type="inferred from homology"/>
<organism evidence="10 11">
    <name type="scientific">Clostridium malenominatum</name>
    <dbReference type="NCBI Taxonomy" id="1539"/>
    <lineage>
        <taxon>Bacteria</taxon>
        <taxon>Bacillati</taxon>
        <taxon>Bacillota</taxon>
        <taxon>Clostridia</taxon>
        <taxon>Eubacteriales</taxon>
        <taxon>Clostridiaceae</taxon>
        <taxon>Clostridium</taxon>
    </lineage>
</organism>
<feature type="domain" description="Sulfatase N-terminal" evidence="9">
    <location>
        <begin position="239"/>
        <end position="525"/>
    </location>
</feature>
<dbReference type="InterPro" id="IPR050448">
    <property type="entry name" value="OpgB/LTA_synthase_biosynth"/>
</dbReference>
<dbReference type="PANTHER" id="PTHR47371">
    <property type="entry name" value="LIPOTEICHOIC ACID SYNTHASE"/>
    <property type="match status" value="1"/>
</dbReference>
<reference evidence="10 11" key="1">
    <citation type="journal article" date="2019" name="Int. J. Syst. Evol. Microbiol.">
        <title>The Global Catalogue of Microorganisms (GCM) 10K type strain sequencing project: providing services to taxonomists for standard genome sequencing and annotation.</title>
        <authorList>
            <consortium name="The Broad Institute Genomics Platform"/>
            <consortium name="The Broad Institute Genome Sequencing Center for Infectious Disease"/>
            <person name="Wu L."/>
            <person name="Ma J."/>
        </authorList>
    </citation>
    <scope>NUCLEOTIDE SEQUENCE [LARGE SCALE GENOMIC DNA]</scope>
    <source>
        <strain evidence="10 11">JCM 1405</strain>
    </source>
</reference>
<comment type="caution">
    <text evidence="10">The sequence shown here is derived from an EMBL/GenBank/DDBJ whole genome shotgun (WGS) entry which is preliminary data.</text>
</comment>
<evidence type="ECO:0000256" key="2">
    <source>
        <dbReference type="ARBA" id="ARBA00004936"/>
    </source>
</evidence>
<dbReference type="Gene3D" id="3.40.720.10">
    <property type="entry name" value="Alkaline Phosphatase, subunit A"/>
    <property type="match status" value="1"/>
</dbReference>
<keyword evidence="7 8" id="KW-0472">Membrane</keyword>
<comment type="similarity">
    <text evidence="3">Belongs to the LTA synthase family.</text>
</comment>
<evidence type="ECO:0000256" key="1">
    <source>
        <dbReference type="ARBA" id="ARBA00004651"/>
    </source>
</evidence>
<dbReference type="InterPro" id="IPR012160">
    <property type="entry name" value="LtaS-like"/>
</dbReference>
<dbReference type="CDD" id="cd16015">
    <property type="entry name" value="LTA_synthase"/>
    <property type="match status" value="1"/>
</dbReference>
<dbReference type="Pfam" id="PF00884">
    <property type="entry name" value="Sulfatase"/>
    <property type="match status" value="1"/>
</dbReference>
<dbReference type="PANTHER" id="PTHR47371:SF3">
    <property type="entry name" value="PHOSPHOGLYCEROL TRANSFERASE I"/>
    <property type="match status" value="1"/>
</dbReference>
<evidence type="ECO:0000259" key="9">
    <source>
        <dbReference type="Pfam" id="PF00884"/>
    </source>
</evidence>
<dbReference type="InterPro" id="IPR017850">
    <property type="entry name" value="Alkaline_phosphatase_core_sf"/>
</dbReference>
<comment type="pathway">
    <text evidence="2">Cell wall biogenesis; lipoteichoic acid biosynthesis.</text>
</comment>